<keyword evidence="1" id="KW-0812">Transmembrane</keyword>
<sequence>MTVEADLMRDRRRAIAAPGGSLDRIVRWLAVGLPAAVGVVTALMIITPLGPRGEVSFLLDRNKVALADDRLRVDNAIYRGEDKDGRPFSLSAGEAVQKGMSEPIVRMHDLTARILLPQGPAVLSASAGRYDFDAETVAIDSELSFRAADGYTMTARGVAIDLNSKTLVGSDGVEGTVPAGTFSANALQANLADRTVALVGNARLRMIPNRLKMPQ</sequence>
<dbReference type="Proteomes" id="UP000433652">
    <property type="component" value="Unassembled WGS sequence"/>
</dbReference>
<evidence type="ECO:0000313" key="3">
    <source>
        <dbReference type="Proteomes" id="UP000433652"/>
    </source>
</evidence>
<comment type="caution">
    <text evidence="2">The sequence shown here is derived from an EMBL/GenBank/DDBJ whole genome shotgun (WGS) entry which is preliminary data.</text>
</comment>
<dbReference type="AlphaFoldDB" id="A0A6I4SXJ9"/>
<reference evidence="2 3" key="1">
    <citation type="submission" date="2019-12" db="EMBL/GenBank/DDBJ databases">
        <title>Genomic-based taxomic classification of the family Erythrobacteraceae.</title>
        <authorList>
            <person name="Xu L."/>
        </authorList>
    </citation>
    <scope>NUCLEOTIDE SEQUENCE [LARGE SCALE GENOMIC DNA]</scope>
    <source>
        <strain evidence="2 3">MCCC 1K01500</strain>
    </source>
</reference>
<keyword evidence="1" id="KW-0472">Membrane</keyword>
<gene>
    <name evidence="2" type="ORF">GRI89_14475</name>
</gene>
<proteinExistence type="predicted"/>
<organism evidence="2 3">
    <name type="scientific">Croceibacterium salegens</name>
    <dbReference type="NCBI Taxonomy" id="1737568"/>
    <lineage>
        <taxon>Bacteria</taxon>
        <taxon>Pseudomonadati</taxon>
        <taxon>Pseudomonadota</taxon>
        <taxon>Alphaproteobacteria</taxon>
        <taxon>Sphingomonadales</taxon>
        <taxon>Erythrobacteraceae</taxon>
        <taxon>Croceibacterium</taxon>
    </lineage>
</organism>
<dbReference type="EMBL" id="WTYM01000057">
    <property type="protein sequence ID" value="MXO60745.1"/>
    <property type="molecule type" value="Genomic_DNA"/>
</dbReference>
<keyword evidence="1" id="KW-1133">Transmembrane helix</keyword>
<evidence type="ECO:0000313" key="2">
    <source>
        <dbReference type="EMBL" id="MXO60745.1"/>
    </source>
</evidence>
<protein>
    <submittedName>
        <fullName evidence="2">LPS export ABC transporter periplasmic protein LptC</fullName>
    </submittedName>
</protein>
<keyword evidence="3" id="KW-1185">Reference proteome</keyword>
<dbReference type="RefSeq" id="WP_159797180.1">
    <property type="nucleotide sequence ID" value="NZ_WTYM01000057.1"/>
</dbReference>
<feature type="transmembrane region" description="Helical" evidence="1">
    <location>
        <begin position="25"/>
        <end position="46"/>
    </location>
</feature>
<name>A0A6I4SXJ9_9SPHN</name>
<accession>A0A6I4SXJ9</accession>
<dbReference type="OrthoDB" id="7423492at2"/>
<evidence type="ECO:0000256" key="1">
    <source>
        <dbReference type="SAM" id="Phobius"/>
    </source>
</evidence>